<reference evidence="1" key="1">
    <citation type="submission" date="2020-11" db="EMBL/GenBank/DDBJ databases">
        <authorList>
            <person name="Whitehead M."/>
        </authorList>
    </citation>
    <scope>NUCLEOTIDE SEQUENCE</scope>
    <source>
        <strain evidence="1">EGII</strain>
    </source>
</reference>
<comment type="caution">
    <text evidence="1">The sequence shown here is derived from an EMBL/GenBank/DDBJ whole genome shotgun (WGS) entry which is preliminary data.</text>
</comment>
<dbReference type="EMBL" id="CAJHJT010000001">
    <property type="protein sequence ID" value="CAD6996079.1"/>
    <property type="molecule type" value="Genomic_DNA"/>
</dbReference>
<proteinExistence type="predicted"/>
<keyword evidence="2" id="KW-1185">Reference proteome</keyword>
<evidence type="ECO:0000313" key="1">
    <source>
        <dbReference type="EMBL" id="CAD6996079.1"/>
    </source>
</evidence>
<accession>A0A811UB21</accession>
<gene>
    <name evidence="1" type="ORF">CCAP1982_LOCUS4786</name>
</gene>
<sequence>LFVTLSRSHALQHYHHITLLQVKLISAQPSKLFSQFPHMQQAASNTCAQEHKHKEL</sequence>
<name>A0A811UB21_CERCA</name>
<dbReference type="AlphaFoldDB" id="A0A811UB21"/>
<feature type="non-terminal residue" evidence="1">
    <location>
        <position position="56"/>
    </location>
</feature>
<feature type="non-terminal residue" evidence="1">
    <location>
        <position position="1"/>
    </location>
</feature>
<protein>
    <submittedName>
        <fullName evidence="1">(Mediterranean fruit fly) hypothetical protein</fullName>
    </submittedName>
</protein>
<evidence type="ECO:0000313" key="2">
    <source>
        <dbReference type="Proteomes" id="UP000606786"/>
    </source>
</evidence>
<organism evidence="1 2">
    <name type="scientific">Ceratitis capitata</name>
    <name type="common">Mediterranean fruit fly</name>
    <name type="synonym">Tephritis capitata</name>
    <dbReference type="NCBI Taxonomy" id="7213"/>
    <lineage>
        <taxon>Eukaryota</taxon>
        <taxon>Metazoa</taxon>
        <taxon>Ecdysozoa</taxon>
        <taxon>Arthropoda</taxon>
        <taxon>Hexapoda</taxon>
        <taxon>Insecta</taxon>
        <taxon>Pterygota</taxon>
        <taxon>Neoptera</taxon>
        <taxon>Endopterygota</taxon>
        <taxon>Diptera</taxon>
        <taxon>Brachycera</taxon>
        <taxon>Muscomorpha</taxon>
        <taxon>Tephritoidea</taxon>
        <taxon>Tephritidae</taxon>
        <taxon>Ceratitis</taxon>
        <taxon>Ceratitis</taxon>
    </lineage>
</organism>
<dbReference type="Proteomes" id="UP000606786">
    <property type="component" value="Unassembled WGS sequence"/>
</dbReference>